<keyword evidence="2" id="KW-1185">Reference proteome</keyword>
<evidence type="ECO:0000313" key="1">
    <source>
        <dbReference type="EMBL" id="OFI34277.1"/>
    </source>
</evidence>
<evidence type="ECO:0008006" key="3">
    <source>
        <dbReference type="Google" id="ProtNLM"/>
    </source>
</evidence>
<organism evidence="1 2">
    <name type="scientific">Alteromonas lipolytica</name>
    <dbReference type="NCBI Taxonomy" id="1856405"/>
    <lineage>
        <taxon>Bacteria</taxon>
        <taxon>Pseudomonadati</taxon>
        <taxon>Pseudomonadota</taxon>
        <taxon>Gammaproteobacteria</taxon>
        <taxon>Alteromonadales</taxon>
        <taxon>Alteromonadaceae</taxon>
        <taxon>Alteromonas/Salinimonas group</taxon>
        <taxon>Alteromonas</taxon>
    </lineage>
</organism>
<comment type="caution">
    <text evidence="1">The sequence shown here is derived from an EMBL/GenBank/DDBJ whole genome shotgun (WGS) entry which is preliminary data.</text>
</comment>
<accession>A0A1E8FEA1</accession>
<dbReference type="OrthoDB" id="1188513at2"/>
<dbReference type="EMBL" id="MJIC01000014">
    <property type="protein sequence ID" value="OFI34277.1"/>
    <property type="molecule type" value="Genomic_DNA"/>
</dbReference>
<protein>
    <recommendedName>
        <fullName evidence="3">Porin domain-containing protein</fullName>
    </recommendedName>
</protein>
<dbReference type="Proteomes" id="UP000176037">
    <property type="component" value="Unassembled WGS sequence"/>
</dbReference>
<gene>
    <name evidence="1" type="ORF">BFC17_21020</name>
</gene>
<evidence type="ECO:0000313" key="2">
    <source>
        <dbReference type="Proteomes" id="UP000176037"/>
    </source>
</evidence>
<proteinExistence type="predicted"/>
<dbReference type="STRING" id="1856405.BFC17_21020"/>
<sequence length="393" mass="45826">MLAVSIALQGGINEARAEFSGSVSVEQRYFLQDAIYTAQPRAQSSVALSPEWFTEWSDGDNTLVFKPFYRFDQEDSERTHYDIRELIWTHLGQSYEFRAGVGKVFWGQTESLHLVDIINQTDLVDAIDFEAKLGQPMVSFSYYFDAGTLSAFVLPYFRERTFSGVQGRLRPMVPISNDVAFYESDDEQSHVDYALRWQQSIGDWEIGLSYFTGTNREPLLINTGSIEAGDLELFPYYELIDQYGIDLLWVNDSWLYKFEGIHRESETVSFFAGVAGLEYTWVGALGSNYDLGWLIEYQYDERDSNFFVPSQNDLMLGVRWVWNDFDSTEILFGFIQDLDNTNSYNAYLEASTRMTENWKWTMNGYFFATEDIENPYYFIRRDDHVEFNVEFFF</sequence>
<name>A0A1E8FEA1_9ALTE</name>
<reference evidence="1 2" key="1">
    <citation type="submission" date="2016-09" db="EMBL/GenBank/DDBJ databases">
        <title>Alteromonas lipolytica, a new species isolated from sea water.</title>
        <authorList>
            <person name="Wu Y.-H."/>
            <person name="Cheng H."/>
            <person name="Xu X.-W."/>
        </authorList>
    </citation>
    <scope>NUCLEOTIDE SEQUENCE [LARGE SCALE GENOMIC DNA]</scope>
    <source>
        <strain evidence="1 2">JW12</strain>
    </source>
</reference>
<dbReference type="AlphaFoldDB" id="A0A1E8FEA1"/>